<dbReference type="InterPro" id="IPR020846">
    <property type="entry name" value="MFS_dom"/>
</dbReference>
<evidence type="ECO:0000259" key="7">
    <source>
        <dbReference type="PROSITE" id="PS50850"/>
    </source>
</evidence>
<feature type="transmembrane region" description="Helical" evidence="6">
    <location>
        <begin position="313"/>
        <end position="331"/>
    </location>
</feature>
<dbReference type="GO" id="GO:0016020">
    <property type="term" value="C:membrane"/>
    <property type="evidence" value="ECO:0007669"/>
    <property type="project" value="UniProtKB-SubCell"/>
</dbReference>
<comment type="caution">
    <text evidence="8">The sequence shown here is derived from an EMBL/GenBank/DDBJ whole genome shotgun (WGS) entry which is preliminary data.</text>
</comment>
<feature type="transmembrane region" description="Helical" evidence="6">
    <location>
        <begin position="215"/>
        <end position="237"/>
    </location>
</feature>
<dbReference type="Gene3D" id="1.20.1250.20">
    <property type="entry name" value="MFS general substrate transporter like domains"/>
    <property type="match status" value="2"/>
</dbReference>
<evidence type="ECO:0000256" key="1">
    <source>
        <dbReference type="ARBA" id="ARBA00004141"/>
    </source>
</evidence>
<sequence>MDASTDSSTSSTNQASTPLEKPSQQQSNTDLARHTTHEDLKLPPTTYPSHQHHQQQHDDLDLTRTKSIAQSLSPLHEFLFVTLLCCTQFVTQVGLFNTLNILHTIGPALGITSPGVLSWLVAGYSLTVGTFILLSGRCGDMFGYKPMVIIGFAWFALWNVVAGCSVYADGNGEQVLFIFARVLSGIGPALMLPNALGLLGVVYRNGRKKDMVFSLFGSCAPSGAVVGQLVSGALALAWWPWTFWSFGITLAILAVLSAFILPSVPLSPEVRGLTLRQRISELDLLGATIGITAMILFNFAWNQAPGFGWEEPYIYVLLIVGILLFAVFFYFELKVAKNPLLPFGSLSTDVSFVLTCVGCGWASFGIWAYYFWQILQEMRGVSPLLTSAQLVPTALMGFVAAVTTGKVISRIGPGWVMLISMIAFLIGSILTATMPVHQTYWKQAFVTVMIIPWGMDMSFPAGTLIMSDAVEKRHQGMAASLVSTVVNYSISIGVGIAGTVDVQVNRGGTTRKDELRGYRGAMYMGIGLSGLGVFTSLLFLAKMHLRERKAARTQRTEKKDGHVEA</sequence>
<dbReference type="EMBL" id="JAGMVJ010000009">
    <property type="protein sequence ID" value="KAH7087518.1"/>
    <property type="molecule type" value="Genomic_DNA"/>
</dbReference>
<reference evidence="8" key="1">
    <citation type="journal article" date="2021" name="Nat. Commun.">
        <title>Genetic determinants of endophytism in the Arabidopsis root mycobiome.</title>
        <authorList>
            <person name="Mesny F."/>
            <person name="Miyauchi S."/>
            <person name="Thiergart T."/>
            <person name="Pickel B."/>
            <person name="Atanasova L."/>
            <person name="Karlsson M."/>
            <person name="Huettel B."/>
            <person name="Barry K.W."/>
            <person name="Haridas S."/>
            <person name="Chen C."/>
            <person name="Bauer D."/>
            <person name="Andreopoulos W."/>
            <person name="Pangilinan J."/>
            <person name="LaButti K."/>
            <person name="Riley R."/>
            <person name="Lipzen A."/>
            <person name="Clum A."/>
            <person name="Drula E."/>
            <person name="Henrissat B."/>
            <person name="Kohler A."/>
            <person name="Grigoriev I.V."/>
            <person name="Martin F.M."/>
            <person name="Hacquard S."/>
        </authorList>
    </citation>
    <scope>NUCLEOTIDE SEQUENCE</scope>
    <source>
        <strain evidence="8">MPI-SDFR-AT-0120</strain>
    </source>
</reference>
<dbReference type="PROSITE" id="PS50850">
    <property type="entry name" value="MFS"/>
    <property type="match status" value="1"/>
</dbReference>
<feature type="region of interest" description="Disordered" evidence="5">
    <location>
        <begin position="1"/>
        <end position="59"/>
    </location>
</feature>
<dbReference type="InterPro" id="IPR036259">
    <property type="entry name" value="MFS_trans_sf"/>
</dbReference>
<keyword evidence="4 6" id="KW-0472">Membrane</keyword>
<evidence type="ECO:0000256" key="5">
    <source>
        <dbReference type="SAM" id="MobiDB-lite"/>
    </source>
</evidence>
<evidence type="ECO:0000313" key="8">
    <source>
        <dbReference type="EMBL" id="KAH7087518.1"/>
    </source>
</evidence>
<evidence type="ECO:0000256" key="4">
    <source>
        <dbReference type="ARBA" id="ARBA00023136"/>
    </source>
</evidence>
<feature type="transmembrane region" description="Helical" evidence="6">
    <location>
        <begin position="520"/>
        <end position="541"/>
    </location>
</feature>
<feature type="transmembrane region" description="Helical" evidence="6">
    <location>
        <begin position="282"/>
        <end position="301"/>
    </location>
</feature>
<evidence type="ECO:0000256" key="3">
    <source>
        <dbReference type="ARBA" id="ARBA00022989"/>
    </source>
</evidence>
<feature type="transmembrane region" description="Helical" evidence="6">
    <location>
        <begin position="444"/>
        <end position="466"/>
    </location>
</feature>
<evidence type="ECO:0000256" key="2">
    <source>
        <dbReference type="ARBA" id="ARBA00022692"/>
    </source>
</evidence>
<feature type="transmembrane region" description="Helical" evidence="6">
    <location>
        <begin position="78"/>
        <end position="96"/>
    </location>
</feature>
<dbReference type="AlphaFoldDB" id="A0A8K0R5Q3"/>
<feature type="transmembrane region" description="Helical" evidence="6">
    <location>
        <begin position="478"/>
        <end position="500"/>
    </location>
</feature>
<name>A0A8K0R5Q3_9PLEO</name>
<feature type="transmembrane region" description="Helical" evidence="6">
    <location>
        <begin position="116"/>
        <end position="135"/>
    </location>
</feature>
<dbReference type="FunFam" id="1.20.1250.20:FF:000294">
    <property type="entry name" value="MFS transporter of unkown specificity"/>
    <property type="match status" value="1"/>
</dbReference>
<dbReference type="Proteomes" id="UP000813461">
    <property type="component" value="Unassembled WGS sequence"/>
</dbReference>
<dbReference type="CDD" id="cd17476">
    <property type="entry name" value="MFS_Amf1_MDR_like"/>
    <property type="match status" value="1"/>
</dbReference>
<feature type="transmembrane region" description="Helical" evidence="6">
    <location>
        <begin position="243"/>
        <end position="261"/>
    </location>
</feature>
<dbReference type="InterPro" id="IPR011701">
    <property type="entry name" value="MFS"/>
</dbReference>
<dbReference type="SUPFAM" id="SSF103473">
    <property type="entry name" value="MFS general substrate transporter"/>
    <property type="match status" value="2"/>
</dbReference>
<proteinExistence type="predicted"/>
<evidence type="ECO:0000256" key="6">
    <source>
        <dbReference type="SAM" id="Phobius"/>
    </source>
</evidence>
<feature type="transmembrane region" description="Helical" evidence="6">
    <location>
        <begin position="147"/>
        <end position="168"/>
    </location>
</feature>
<dbReference type="PANTHER" id="PTHR42718:SF1">
    <property type="entry name" value="LOW AFFINITY AMMONIUM TRANSPORTER"/>
    <property type="match status" value="1"/>
</dbReference>
<dbReference type="GO" id="GO:0022857">
    <property type="term" value="F:transmembrane transporter activity"/>
    <property type="evidence" value="ECO:0007669"/>
    <property type="project" value="InterPro"/>
</dbReference>
<feature type="compositionally biased region" description="Basic and acidic residues" evidence="5">
    <location>
        <begin position="31"/>
        <end position="41"/>
    </location>
</feature>
<feature type="transmembrane region" description="Helical" evidence="6">
    <location>
        <begin position="174"/>
        <end position="203"/>
    </location>
</feature>
<gene>
    <name evidence="8" type="ORF">FB567DRAFT_469822</name>
</gene>
<keyword evidence="2 6" id="KW-0812">Transmembrane</keyword>
<feature type="domain" description="Major facilitator superfamily (MFS) profile" evidence="7">
    <location>
        <begin position="78"/>
        <end position="544"/>
    </location>
</feature>
<feature type="transmembrane region" description="Helical" evidence="6">
    <location>
        <begin position="414"/>
        <end position="432"/>
    </location>
</feature>
<accession>A0A8K0R5Q3</accession>
<keyword evidence="3 6" id="KW-1133">Transmembrane helix</keyword>
<dbReference type="PANTHER" id="PTHR42718">
    <property type="entry name" value="MAJOR FACILITATOR SUPERFAMILY MULTIDRUG TRANSPORTER MFSC"/>
    <property type="match status" value="1"/>
</dbReference>
<feature type="compositionally biased region" description="Low complexity" evidence="5">
    <location>
        <begin position="1"/>
        <end position="17"/>
    </location>
</feature>
<dbReference type="Pfam" id="PF07690">
    <property type="entry name" value="MFS_1"/>
    <property type="match status" value="1"/>
</dbReference>
<evidence type="ECO:0000313" key="9">
    <source>
        <dbReference type="Proteomes" id="UP000813461"/>
    </source>
</evidence>
<organism evidence="8 9">
    <name type="scientific">Paraphoma chrysanthemicola</name>
    <dbReference type="NCBI Taxonomy" id="798071"/>
    <lineage>
        <taxon>Eukaryota</taxon>
        <taxon>Fungi</taxon>
        <taxon>Dikarya</taxon>
        <taxon>Ascomycota</taxon>
        <taxon>Pezizomycotina</taxon>
        <taxon>Dothideomycetes</taxon>
        <taxon>Pleosporomycetidae</taxon>
        <taxon>Pleosporales</taxon>
        <taxon>Pleosporineae</taxon>
        <taxon>Phaeosphaeriaceae</taxon>
        <taxon>Paraphoma</taxon>
    </lineage>
</organism>
<keyword evidence="9" id="KW-1185">Reference proteome</keyword>
<dbReference type="OrthoDB" id="2428527at2759"/>
<protein>
    <submittedName>
        <fullName evidence="8">Major facilitator superfamily-domain-containing protein</fullName>
    </submittedName>
</protein>
<comment type="subcellular location">
    <subcellularLocation>
        <location evidence="1">Membrane</location>
        <topology evidence="1">Multi-pass membrane protein</topology>
    </subcellularLocation>
</comment>
<feature type="transmembrane region" description="Helical" evidence="6">
    <location>
        <begin position="384"/>
        <end position="402"/>
    </location>
</feature>
<feature type="transmembrane region" description="Helical" evidence="6">
    <location>
        <begin position="352"/>
        <end position="372"/>
    </location>
</feature>